<dbReference type="EMBL" id="OU895880">
    <property type="protein sequence ID" value="CAG9810290.1"/>
    <property type="molecule type" value="Genomic_DNA"/>
</dbReference>
<name>A0A9N9S583_9DIPT</name>
<sequence length="104" mass="10835">MKGNFAILFIAIAVFSGVNGGGNADCSSYISQYRNLSTAVQTAFKSVVISVGPSDIYNVFPLFIDSFLTSGSEELSSEDLAIITVISAGGETATQCLIPYIAAP</sequence>
<keyword evidence="3" id="KW-1185">Reference proteome</keyword>
<organism evidence="2 3">
    <name type="scientific">Chironomus riparius</name>
    <dbReference type="NCBI Taxonomy" id="315576"/>
    <lineage>
        <taxon>Eukaryota</taxon>
        <taxon>Metazoa</taxon>
        <taxon>Ecdysozoa</taxon>
        <taxon>Arthropoda</taxon>
        <taxon>Hexapoda</taxon>
        <taxon>Insecta</taxon>
        <taxon>Pterygota</taxon>
        <taxon>Neoptera</taxon>
        <taxon>Endopterygota</taxon>
        <taxon>Diptera</taxon>
        <taxon>Nematocera</taxon>
        <taxon>Chironomoidea</taxon>
        <taxon>Chironomidae</taxon>
        <taxon>Chironominae</taxon>
        <taxon>Chironomus</taxon>
    </lineage>
</organism>
<protein>
    <submittedName>
        <fullName evidence="2">Uncharacterized protein</fullName>
    </submittedName>
</protein>
<accession>A0A9N9S583</accession>
<dbReference type="AlphaFoldDB" id="A0A9N9S583"/>
<evidence type="ECO:0000313" key="3">
    <source>
        <dbReference type="Proteomes" id="UP001153620"/>
    </source>
</evidence>
<reference evidence="2" key="1">
    <citation type="submission" date="2022-01" db="EMBL/GenBank/DDBJ databases">
        <authorList>
            <person name="King R."/>
        </authorList>
    </citation>
    <scope>NUCLEOTIDE SEQUENCE</scope>
</reference>
<keyword evidence="1" id="KW-0732">Signal</keyword>
<gene>
    <name evidence="2" type="ORF">CHIRRI_LOCUS13107</name>
</gene>
<proteinExistence type="predicted"/>
<feature type="signal peptide" evidence="1">
    <location>
        <begin position="1"/>
        <end position="20"/>
    </location>
</feature>
<feature type="chain" id="PRO_5040206364" evidence="1">
    <location>
        <begin position="21"/>
        <end position="104"/>
    </location>
</feature>
<evidence type="ECO:0000313" key="2">
    <source>
        <dbReference type="EMBL" id="CAG9810290.1"/>
    </source>
</evidence>
<reference evidence="2" key="2">
    <citation type="submission" date="2022-10" db="EMBL/GenBank/DDBJ databases">
        <authorList>
            <consortium name="ENA_rothamsted_submissions"/>
            <consortium name="culmorum"/>
            <person name="King R."/>
        </authorList>
    </citation>
    <scope>NUCLEOTIDE SEQUENCE</scope>
</reference>
<evidence type="ECO:0000256" key="1">
    <source>
        <dbReference type="SAM" id="SignalP"/>
    </source>
</evidence>
<dbReference type="Proteomes" id="UP001153620">
    <property type="component" value="Chromosome 4"/>
</dbReference>